<dbReference type="GO" id="GO:0005230">
    <property type="term" value="F:extracellular ligand-gated monoatomic ion channel activity"/>
    <property type="evidence" value="ECO:0007669"/>
    <property type="project" value="InterPro"/>
</dbReference>
<proteinExistence type="predicted"/>
<dbReference type="GO" id="GO:0016020">
    <property type="term" value="C:membrane"/>
    <property type="evidence" value="ECO:0007669"/>
    <property type="project" value="InterPro"/>
</dbReference>
<keyword evidence="4" id="KW-1185">Reference proteome</keyword>
<feature type="domain" description="Neurotransmitter-gated ion-channel ligand-binding" evidence="1">
    <location>
        <begin position="58"/>
        <end position="100"/>
    </location>
</feature>
<dbReference type="Pfam" id="PF02931">
    <property type="entry name" value="Neur_chan_LBD"/>
    <property type="match status" value="1"/>
</dbReference>
<gene>
    <name evidence="3" type="ORF">DPMN_086504</name>
    <name evidence="2" type="ORF">DPMN_105840</name>
</gene>
<dbReference type="AlphaFoldDB" id="A0A9D4KRB9"/>
<dbReference type="InterPro" id="IPR006202">
    <property type="entry name" value="Neur_chan_lig-bd"/>
</dbReference>
<name>A0A9D4KRB9_DREPO</name>
<dbReference type="EMBL" id="JAIWYP010000004">
    <property type="protein sequence ID" value="KAH3832550.1"/>
    <property type="molecule type" value="Genomic_DNA"/>
</dbReference>
<evidence type="ECO:0000313" key="4">
    <source>
        <dbReference type="Proteomes" id="UP000828390"/>
    </source>
</evidence>
<sequence>MVRFSCIISVDASQDFKLKIAKDGQPMVNDVPKVSYAQMPAPRVGPAIPSHERGVPDEQRLMNYLFQGYERTVRPVRNASTPVVIRMGLTLTQIFDMVNMQLFVSFLYLPVCNLKFI</sequence>
<dbReference type="Proteomes" id="UP000828390">
    <property type="component" value="Unassembled WGS sequence"/>
</dbReference>
<dbReference type="SUPFAM" id="SSF63712">
    <property type="entry name" value="Nicotinic receptor ligand binding domain-like"/>
    <property type="match status" value="1"/>
</dbReference>
<dbReference type="EMBL" id="JAIWYP010000003">
    <property type="protein sequence ID" value="KAH3844248.1"/>
    <property type="molecule type" value="Genomic_DNA"/>
</dbReference>
<dbReference type="InterPro" id="IPR036734">
    <property type="entry name" value="Neur_chan_lig-bd_sf"/>
</dbReference>
<evidence type="ECO:0000313" key="2">
    <source>
        <dbReference type="EMBL" id="KAH3832550.1"/>
    </source>
</evidence>
<comment type="caution">
    <text evidence="3">The sequence shown here is derived from an EMBL/GenBank/DDBJ whole genome shotgun (WGS) entry which is preliminary data.</text>
</comment>
<dbReference type="Gene3D" id="2.70.170.10">
    <property type="entry name" value="Neurotransmitter-gated ion-channel ligand-binding domain"/>
    <property type="match status" value="1"/>
</dbReference>
<reference evidence="3" key="1">
    <citation type="journal article" date="2019" name="bioRxiv">
        <title>The Genome of the Zebra Mussel, Dreissena polymorpha: A Resource for Invasive Species Research.</title>
        <authorList>
            <person name="McCartney M.A."/>
            <person name="Auch B."/>
            <person name="Kono T."/>
            <person name="Mallez S."/>
            <person name="Zhang Y."/>
            <person name="Obille A."/>
            <person name="Becker A."/>
            <person name="Abrahante J.E."/>
            <person name="Garbe J."/>
            <person name="Badalamenti J.P."/>
            <person name="Herman A."/>
            <person name="Mangelson H."/>
            <person name="Liachko I."/>
            <person name="Sullivan S."/>
            <person name="Sone E.D."/>
            <person name="Koren S."/>
            <person name="Silverstein K.A.T."/>
            <person name="Beckman K.B."/>
            <person name="Gohl D.M."/>
        </authorList>
    </citation>
    <scope>NUCLEOTIDE SEQUENCE</scope>
    <source>
        <strain evidence="3">Duluth1</strain>
        <tissue evidence="3">Whole animal</tissue>
    </source>
</reference>
<protein>
    <recommendedName>
        <fullName evidence="1">Neurotransmitter-gated ion-channel ligand-binding domain-containing protein</fullName>
    </recommendedName>
</protein>
<evidence type="ECO:0000259" key="1">
    <source>
        <dbReference type="Pfam" id="PF02931"/>
    </source>
</evidence>
<evidence type="ECO:0000313" key="3">
    <source>
        <dbReference type="EMBL" id="KAH3844248.1"/>
    </source>
</evidence>
<reference evidence="3" key="2">
    <citation type="submission" date="2020-11" db="EMBL/GenBank/DDBJ databases">
        <authorList>
            <person name="McCartney M.A."/>
            <person name="Auch B."/>
            <person name="Kono T."/>
            <person name="Mallez S."/>
            <person name="Becker A."/>
            <person name="Gohl D.M."/>
            <person name="Silverstein K.A.T."/>
            <person name="Koren S."/>
            <person name="Bechman K.B."/>
            <person name="Herman A."/>
            <person name="Abrahante J.E."/>
            <person name="Garbe J."/>
        </authorList>
    </citation>
    <scope>NUCLEOTIDE SEQUENCE</scope>
    <source>
        <strain evidence="3">Duluth1</strain>
        <tissue evidence="3">Whole animal</tissue>
    </source>
</reference>
<organism evidence="3 4">
    <name type="scientific">Dreissena polymorpha</name>
    <name type="common">Zebra mussel</name>
    <name type="synonym">Mytilus polymorpha</name>
    <dbReference type="NCBI Taxonomy" id="45954"/>
    <lineage>
        <taxon>Eukaryota</taxon>
        <taxon>Metazoa</taxon>
        <taxon>Spiralia</taxon>
        <taxon>Lophotrochozoa</taxon>
        <taxon>Mollusca</taxon>
        <taxon>Bivalvia</taxon>
        <taxon>Autobranchia</taxon>
        <taxon>Heteroconchia</taxon>
        <taxon>Euheterodonta</taxon>
        <taxon>Imparidentia</taxon>
        <taxon>Neoheterodontei</taxon>
        <taxon>Myida</taxon>
        <taxon>Dreissenoidea</taxon>
        <taxon>Dreissenidae</taxon>
        <taxon>Dreissena</taxon>
    </lineage>
</organism>
<accession>A0A9D4KRB9</accession>